<protein>
    <submittedName>
        <fullName evidence="1">Uncharacterized protein</fullName>
    </submittedName>
</protein>
<proteinExistence type="predicted"/>
<evidence type="ECO:0000313" key="2">
    <source>
        <dbReference type="Proteomes" id="UP000215137"/>
    </source>
</evidence>
<sequence length="203" mass="24223">MANNQLEIFWEIYRRNLGFNPDEPMGFQERSYWKRVRTQMKKCMESNDPEYALYNSPDFNKQYFLSKWWDKLDRFDKEKYLIHVWLNKGVSLLHGYDWWLPYFKDIGFISNCNSPKPNEDILLYRGAYPAFSQGLSWTPNREFAKTFAGQGEKMNVYQVVVKPESILGIFSGTAGYIGEPNQIYHGFEYVVDYRTIEPKIVRR</sequence>
<accession>A0A248TGF8</accession>
<dbReference type="OrthoDB" id="2967846at2"/>
<keyword evidence="2" id="KW-1185">Reference proteome</keyword>
<reference evidence="1 2" key="1">
    <citation type="submission" date="2017-08" db="EMBL/GenBank/DDBJ databases">
        <title>Complete Genome Sequence of Bacillus kochii Oregon-R-modENCODE STRAIN BDGP4, isolated from Drosophila melanogaster gut.</title>
        <authorList>
            <person name="Wan K.H."/>
            <person name="Yu C."/>
            <person name="Park S."/>
            <person name="Hammonds A.S."/>
            <person name="Booth B.W."/>
            <person name="Celniker S.E."/>
        </authorList>
    </citation>
    <scope>NUCLEOTIDE SEQUENCE [LARGE SCALE GENOMIC DNA]</scope>
    <source>
        <strain evidence="1 2">BDGP4</strain>
    </source>
</reference>
<dbReference type="EMBL" id="CP022983">
    <property type="protein sequence ID" value="ASV67219.1"/>
    <property type="molecule type" value="Genomic_DNA"/>
</dbReference>
<dbReference type="RefSeq" id="WP_095370794.1">
    <property type="nucleotide sequence ID" value="NZ_CP022983.1"/>
</dbReference>
<dbReference type="Proteomes" id="UP000215137">
    <property type="component" value="Chromosome"/>
</dbReference>
<dbReference type="AlphaFoldDB" id="A0A248TGF8"/>
<evidence type="ECO:0000313" key="1">
    <source>
        <dbReference type="EMBL" id="ASV67219.1"/>
    </source>
</evidence>
<dbReference type="KEGG" id="bko:CKF48_07680"/>
<name>A0A248TGF8_9BACI</name>
<organism evidence="1 2">
    <name type="scientific">Cytobacillus kochii</name>
    <dbReference type="NCBI Taxonomy" id="859143"/>
    <lineage>
        <taxon>Bacteria</taxon>
        <taxon>Bacillati</taxon>
        <taxon>Bacillota</taxon>
        <taxon>Bacilli</taxon>
        <taxon>Bacillales</taxon>
        <taxon>Bacillaceae</taxon>
        <taxon>Cytobacillus</taxon>
    </lineage>
</organism>
<gene>
    <name evidence="1" type="ORF">CKF48_07680</name>
</gene>